<dbReference type="AlphaFoldDB" id="A0A8T9C817"/>
<keyword evidence="2" id="KW-1185">Reference proteome</keyword>
<evidence type="ECO:0000313" key="2">
    <source>
        <dbReference type="Proteomes" id="UP000469558"/>
    </source>
</evidence>
<organism evidence="1 2">
    <name type="scientific">Lachnellula suecica</name>
    <dbReference type="NCBI Taxonomy" id="602035"/>
    <lineage>
        <taxon>Eukaryota</taxon>
        <taxon>Fungi</taxon>
        <taxon>Dikarya</taxon>
        <taxon>Ascomycota</taxon>
        <taxon>Pezizomycotina</taxon>
        <taxon>Leotiomycetes</taxon>
        <taxon>Helotiales</taxon>
        <taxon>Lachnaceae</taxon>
        <taxon>Lachnellula</taxon>
    </lineage>
</organism>
<name>A0A8T9C817_9HELO</name>
<dbReference type="PANTHER" id="PTHR42791:SF1">
    <property type="entry name" value="N-ACETYLTRANSFERASE DOMAIN-CONTAINING PROTEIN"/>
    <property type="match status" value="1"/>
</dbReference>
<dbReference type="OrthoDB" id="544277at2759"/>
<comment type="caution">
    <text evidence="1">The sequence shown here is derived from an EMBL/GenBank/DDBJ whole genome shotgun (WGS) entry which is preliminary data.</text>
</comment>
<proteinExistence type="predicted"/>
<dbReference type="Proteomes" id="UP000469558">
    <property type="component" value="Unassembled WGS sequence"/>
</dbReference>
<dbReference type="InterPro" id="IPR052523">
    <property type="entry name" value="Trichothecene_AcTrans"/>
</dbReference>
<sequence>MATLEITTGGKEYVPGAATVFSNAFKTDPTINYLLSSLPAAERELYRPKFFQVLASAAILNGGTIEEIDDFKSCGIMMPPGKDVGNPLSWVQAGFVGMLWKLGIGGVRKMLNEIEPLKEGPKAKALLTNERYYYVFFLGTDEEARGRGIAPRS</sequence>
<evidence type="ECO:0000313" key="1">
    <source>
        <dbReference type="EMBL" id="TVY78233.1"/>
    </source>
</evidence>
<dbReference type="Gene3D" id="3.40.630.30">
    <property type="match status" value="1"/>
</dbReference>
<dbReference type="PANTHER" id="PTHR42791">
    <property type="entry name" value="GNAT FAMILY ACETYLTRANSFERASE"/>
    <property type="match status" value="1"/>
</dbReference>
<dbReference type="EMBL" id="QGMK01000815">
    <property type="protein sequence ID" value="TVY78233.1"/>
    <property type="molecule type" value="Genomic_DNA"/>
</dbReference>
<gene>
    <name evidence="1" type="ORF">LSUE1_G006725</name>
</gene>
<reference evidence="1 2" key="1">
    <citation type="submission" date="2018-05" db="EMBL/GenBank/DDBJ databases">
        <title>Genome sequencing and assembly of the regulated plant pathogen Lachnellula willkommii and related sister species for the development of diagnostic species identification markers.</title>
        <authorList>
            <person name="Giroux E."/>
            <person name="Bilodeau G."/>
        </authorList>
    </citation>
    <scope>NUCLEOTIDE SEQUENCE [LARGE SCALE GENOMIC DNA]</scope>
    <source>
        <strain evidence="1 2">CBS 268.59</strain>
    </source>
</reference>
<protein>
    <submittedName>
        <fullName evidence="1">Putative N-acetyltransferase</fullName>
    </submittedName>
</protein>
<accession>A0A8T9C817</accession>